<evidence type="ECO:0000256" key="9">
    <source>
        <dbReference type="ARBA" id="ARBA00023204"/>
    </source>
</evidence>
<dbReference type="InterPro" id="IPR023875">
    <property type="entry name" value="DNA_repair_put"/>
</dbReference>
<evidence type="ECO:0000256" key="10">
    <source>
        <dbReference type="SAM" id="MobiDB-lite"/>
    </source>
</evidence>
<dbReference type="GO" id="GO:0051539">
    <property type="term" value="F:4 iron, 4 sulfur cluster binding"/>
    <property type="evidence" value="ECO:0007669"/>
    <property type="project" value="UniProtKB-KW"/>
</dbReference>
<dbReference type="GO" id="GO:0006281">
    <property type="term" value="P:DNA repair"/>
    <property type="evidence" value="ECO:0007669"/>
    <property type="project" value="UniProtKB-KW"/>
</dbReference>
<dbReference type="InterPro" id="IPR036895">
    <property type="entry name" value="Uracil-DNA_glycosylase-like_sf"/>
</dbReference>
<dbReference type="NCBIfam" id="TIGR03914">
    <property type="entry name" value="UDG_fam_dom"/>
    <property type="match status" value="1"/>
</dbReference>
<dbReference type="InterPro" id="IPR051536">
    <property type="entry name" value="UDG_Type-4/5"/>
</dbReference>
<dbReference type="GO" id="GO:0046872">
    <property type="term" value="F:metal ion binding"/>
    <property type="evidence" value="ECO:0007669"/>
    <property type="project" value="UniProtKB-KW"/>
</dbReference>
<dbReference type="PANTHER" id="PTHR33693">
    <property type="entry name" value="TYPE-5 URACIL-DNA GLYCOSYLASE"/>
    <property type="match status" value="1"/>
</dbReference>
<evidence type="ECO:0000256" key="3">
    <source>
        <dbReference type="ARBA" id="ARBA00022485"/>
    </source>
</evidence>
<evidence type="ECO:0000256" key="5">
    <source>
        <dbReference type="ARBA" id="ARBA00022763"/>
    </source>
</evidence>
<proteinExistence type="inferred from homology"/>
<comment type="caution">
    <text evidence="12">The sequence shown here is derived from an EMBL/GenBank/DDBJ whole genome shotgun (WGS) entry which is preliminary data.</text>
</comment>
<feature type="domain" description="Uracil-DNA glycosylase-like" evidence="11">
    <location>
        <begin position="315"/>
        <end position="475"/>
    </location>
</feature>
<evidence type="ECO:0000256" key="8">
    <source>
        <dbReference type="ARBA" id="ARBA00023014"/>
    </source>
</evidence>
<dbReference type="Pfam" id="PF13566">
    <property type="entry name" value="DUF4130"/>
    <property type="match status" value="1"/>
</dbReference>
<dbReference type="GO" id="GO:0097506">
    <property type="term" value="F:deaminated base DNA N-glycosylase activity"/>
    <property type="evidence" value="ECO:0007669"/>
    <property type="project" value="UniProtKB-ARBA"/>
</dbReference>
<dbReference type="SUPFAM" id="SSF52141">
    <property type="entry name" value="Uracil-DNA glycosylase-like"/>
    <property type="match status" value="1"/>
</dbReference>
<dbReference type="Gene3D" id="3.40.470.10">
    <property type="entry name" value="Uracil-DNA glycosylase-like domain"/>
    <property type="match status" value="1"/>
</dbReference>
<evidence type="ECO:0000259" key="11">
    <source>
        <dbReference type="SMART" id="SM00986"/>
    </source>
</evidence>
<evidence type="ECO:0000256" key="4">
    <source>
        <dbReference type="ARBA" id="ARBA00022723"/>
    </source>
</evidence>
<dbReference type="InterPro" id="IPR005122">
    <property type="entry name" value="Uracil-DNA_glycosylase-like"/>
</dbReference>
<keyword evidence="6" id="KW-0378">Hydrolase</keyword>
<organism evidence="12 13">
    <name type="scientific">Cereibacter sphaeroides</name>
    <name type="common">Rhodobacter sphaeroides</name>
    <dbReference type="NCBI Taxonomy" id="1063"/>
    <lineage>
        <taxon>Bacteria</taxon>
        <taxon>Pseudomonadati</taxon>
        <taxon>Pseudomonadota</taxon>
        <taxon>Alphaproteobacteria</taxon>
        <taxon>Rhodobacterales</taxon>
        <taxon>Paracoccaceae</taxon>
        <taxon>Cereibacter</taxon>
    </lineage>
</organism>
<keyword evidence="5" id="KW-0227">DNA damage</keyword>
<evidence type="ECO:0000256" key="7">
    <source>
        <dbReference type="ARBA" id="ARBA00023004"/>
    </source>
</evidence>
<dbReference type="Pfam" id="PF03167">
    <property type="entry name" value="UDG"/>
    <property type="match status" value="1"/>
</dbReference>
<keyword evidence="9" id="KW-0234">DNA repair</keyword>
<evidence type="ECO:0000313" key="13">
    <source>
        <dbReference type="Proteomes" id="UP000266305"/>
    </source>
</evidence>
<gene>
    <name evidence="12" type="ORF">D1114_08480</name>
</gene>
<dbReference type="NCBIfam" id="TIGR03915">
    <property type="entry name" value="SAM_7_link_chp"/>
    <property type="match status" value="1"/>
</dbReference>
<keyword evidence="3" id="KW-0004">4Fe-4S</keyword>
<name>A0AAX1UNG1_CERSP</name>
<evidence type="ECO:0000256" key="1">
    <source>
        <dbReference type="ARBA" id="ARBA00006521"/>
    </source>
</evidence>
<protein>
    <recommendedName>
        <fullName evidence="2">Type-4 uracil-DNA glycosylase</fullName>
    </recommendedName>
</protein>
<keyword evidence="7" id="KW-0408">Iron</keyword>
<sequence length="485" mass="53194">MPEVVLPRLGTVAAWRAEARRLAQAGVPAESVVWRVGAGEADLFADLPALPAGPARQIRLSREAVGSLETALCHADPERFGRAYGLLLRLADGTLRWGDRSDPALRKLLAQEKMVRREIHKMHAFVRFRELPSEGPRRAFAAWFEPDHPVEEAATPFFARRFGDMDWAIVTPEVTARFVAGQLDFALTEERTAPPADGTEELWRTYYANIFNPARLMVKAMQSEMPKRYWKNLPEAELIPGLIRGAAERAAEMQAAAPTEPPARTAAVARQRAAAAGGPPAASDGSAPGSLAEAKTAAEGCRRCGLWANATQVVFGEGPATARMMIVGEQPGDREDLAGRPFVGPAGQLFDEEAAAAGLDRGSVYVTNAVKHFKFAPRGKRRIHQKPDAGEVTACRWWLDLERDLVRPRLIVAMGATALASLTGSGARILKRRGSVERLDDGTPLFVTVHPSYILRLPDEAARAEERRRFRADLEEARQLLERLD</sequence>
<dbReference type="SMART" id="SM00987">
    <property type="entry name" value="UreE_C"/>
    <property type="match status" value="1"/>
</dbReference>
<reference evidence="12 13" key="1">
    <citation type="submission" date="2018-08" db="EMBL/GenBank/DDBJ databases">
        <title>Draft genome sequence of Rhodobacter sphaeroides FY.</title>
        <authorList>
            <person name="Rayyan A."/>
            <person name="Meyer T.E."/>
            <person name="Kyndt J.A."/>
        </authorList>
    </citation>
    <scope>NUCLEOTIDE SEQUENCE [LARGE SCALE GENOMIC DNA]</scope>
    <source>
        <strain evidence="12 13">FY</strain>
    </source>
</reference>
<dbReference type="PANTHER" id="PTHR33693:SF9">
    <property type="entry name" value="TYPE-4 URACIL-DNA GLYCOSYLASE"/>
    <property type="match status" value="1"/>
</dbReference>
<evidence type="ECO:0000256" key="6">
    <source>
        <dbReference type="ARBA" id="ARBA00022801"/>
    </source>
</evidence>
<dbReference type="AlphaFoldDB" id="A0AAX1UNG1"/>
<dbReference type="InterPro" id="IPR025404">
    <property type="entry name" value="DUF4130"/>
</dbReference>
<evidence type="ECO:0000256" key="2">
    <source>
        <dbReference type="ARBA" id="ARBA00019403"/>
    </source>
</evidence>
<accession>A0AAX1UNG1</accession>
<comment type="similarity">
    <text evidence="1">Belongs to the uracil-DNA glycosylase (UDG) superfamily. Type 4 (UDGa) family.</text>
</comment>
<feature type="region of interest" description="Disordered" evidence="10">
    <location>
        <begin position="252"/>
        <end position="290"/>
    </location>
</feature>
<dbReference type="CDD" id="cd10030">
    <property type="entry name" value="UDG-F4_TTUDGA_SPO1dp_like"/>
    <property type="match status" value="1"/>
</dbReference>
<dbReference type="EMBL" id="QWGP01000006">
    <property type="protein sequence ID" value="RHZ96149.1"/>
    <property type="molecule type" value="Genomic_DNA"/>
</dbReference>
<dbReference type="SMART" id="SM00986">
    <property type="entry name" value="UDG"/>
    <property type="match status" value="1"/>
</dbReference>
<keyword evidence="4" id="KW-0479">Metal-binding</keyword>
<evidence type="ECO:0000313" key="12">
    <source>
        <dbReference type="EMBL" id="RHZ96149.1"/>
    </source>
</evidence>
<dbReference type="InterPro" id="IPR005273">
    <property type="entry name" value="Ura-DNA_glyco_family4"/>
</dbReference>
<dbReference type="Proteomes" id="UP000266305">
    <property type="component" value="Unassembled WGS sequence"/>
</dbReference>
<dbReference type="RefSeq" id="WP_118999860.1">
    <property type="nucleotide sequence ID" value="NZ_QWGP01000006.1"/>
</dbReference>
<keyword evidence="8" id="KW-0411">Iron-sulfur</keyword>